<dbReference type="HOGENOM" id="CLU_1943876_0_0_7"/>
<evidence type="ECO:0000313" key="2">
    <source>
        <dbReference type="Proteomes" id="UP000019140"/>
    </source>
</evidence>
<protein>
    <recommendedName>
        <fullName evidence="3">Transposase</fullName>
    </recommendedName>
</protein>
<dbReference type="PATRIC" id="fig|1429439.4.peg.8401"/>
<sequence>ELLYAQVVKTVRRRRLVQLTHRAVFGTQTAIEQVLASYGWQINTAFIERVNLSIRQHAAAVGRRVSTLCKGEAGLRDQLALYHVYYNFVLPHASLRQPLMVAEPIRSGGSAKLWLPCTPAMAAGLTDRVWSLREVLMFRVPPWPQPQMV</sequence>
<keyword evidence="2" id="KW-1185">Reference proteome</keyword>
<proteinExistence type="predicted"/>
<evidence type="ECO:0000313" key="1">
    <source>
        <dbReference type="EMBL" id="ETW93484.1"/>
    </source>
</evidence>
<accession>W4L6G7</accession>
<dbReference type="Proteomes" id="UP000019140">
    <property type="component" value="Unassembled WGS sequence"/>
</dbReference>
<gene>
    <name evidence="1" type="ORF">ETSY2_51340</name>
</gene>
<reference evidence="1 2" key="1">
    <citation type="journal article" date="2014" name="Nature">
        <title>An environmental bacterial taxon with a large and distinct metabolic repertoire.</title>
        <authorList>
            <person name="Wilson M.C."/>
            <person name="Mori T."/>
            <person name="Ruckert C."/>
            <person name="Uria A.R."/>
            <person name="Helf M.J."/>
            <person name="Takada K."/>
            <person name="Gernert C."/>
            <person name="Steffens U.A."/>
            <person name="Heycke N."/>
            <person name="Schmitt S."/>
            <person name="Rinke C."/>
            <person name="Helfrich E.J."/>
            <person name="Brachmann A.O."/>
            <person name="Gurgui C."/>
            <person name="Wakimoto T."/>
            <person name="Kracht M."/>
            <person name="Crusemann M."/>
            <person name="Hentschel U."/>
            <person name="Abe I."/>
            <person name="Matsunaga S."/>
            <person name="Kalinowski J."/>
            <person name="Takeyama H."/>
            <person name="Piel J."/>
        </authorList>
    </citation>
    <scope>NUCLEOTIDE SEQUENCE [LARGE SCALE GENOMIC DNA]</scope>
    <source>
        <strain evidence="2">TSY2</strain>
    </source>
</reference>
<evidence type="ECO:0008006" key="3">
    <source>
        <dbReference type="Google" id="ProtNLM"/>
    </source>
</evidence>
<comment type="caution">
    <text evidence="1">The sequence shown here is derived from an EMBL/GenBank/DDBJ whole genome shotgun (WGS) entry which is preliminary data.</text>
</comment>
<dbReference type="EMBL" id="AZHX01002639">
    <property type="protein sequence ID" value="ETW93484.1"/>
    <property type="molecule type" value="Genomic_DNA"/>
</dbReference>
<organism evidence="1 2">
    <name type="scientific">Candidatus Entotheonella gemina</name>
    <dbReference type="NCBI Taxonomy" id="1429439"/>
    <lineage>
        <taxon>Bacteria</taxon>
        <taxon>Pseudomonadati</taxon>
        <taxon>Nitrospinota/Tectimicrobiota group</taxon>
        <taxon>Candidatus Tectimicrobiota</taxon>
        <taxon>Candidatus Entotheonellia</taxon>
        <taxon>Candidatus Entotheonellales</taxon>
        <taxon>Candidatus Entotheonellaceae</taxon>
        <taxon>Candidatus Entotheonella</taxon>
    </lineage>
</organism>
<name>W4L6G7_9BACT</name>
<feature type="non-terminal residue" evidence="1">
    <location>
        <position position="1"/>
    </location>
</feature>
<dbReference type="AlphaFoldDB" id="W4L6G7"/>